<dbReference type="OMA" id="ELLWDHH"/>
<dbReference type="AlphaFoldDB" id="A0A2K6T298"/>
<reference evidence="1" key="2">
    <citation type="submission" date="2025-09" db="UniProtKB">
        <authorList>
            <consortium name="Ensembl"/>
        </authorList>
    </citation>
    <scope>IDENTIFICATION</scope>
</reference>
<evidence type="ECO:0000313" key="1">
    <source>
        <dbReference type="Ensembl" id="ENSSBOP00000013790.1"/>
    </source>
</evidence>
<keyword evidence="2" id="KW-1185">Reference proteome</keyword>
<evidence type="ECO:0000313" key="2">
    <source>
        <dbReference type="Proteomes" id="UP000233220"/>
    </source>
</evidence>
<organism evidence="1 2">
    <name type="scientific">Saimiri boliviensis boliviensis</name>
    <name type="common">Bolivian squirrel monkey</name>
    <dbReference type="NCBI Taxonomy" id="39432"/>
    <lineage>
        <taxon>Eukaryota</taxon>
        <taxon>Metazoa</taxon>
        <taxon>Chordata</taxon>
        <taxon>Craniata</taxon>
        <taxon>Vertebrata</taxon>
        <taxon>Euteleostomi</taxon>
        <taxon>Mammalia</taxon>
        <taxon>Eutheria</taxon>
        <taxon>Euarchontoglires</taxon>
        <taxon>Primates</taxon>
        <taxon>Haplorrhini</taxon>
        <taxon>Platyrrhini</taxon>
        <taxon>Cebidae</taxon>
        <taxon>Saimiriinae</taxon>
        <taxon>Saimiri</taxon>
    </lineage>
</organism>
<sequence>MKCLSFGPAPSLLVENMAGFPKASVRKLCGLGHPELAKMGGDEVLKEVTYGLVRRQELLCDHRFFRRGPTRALWVMSVCREDEAEERHTWRKAPVMLPTLNSTHQS</sequence>
<dbReference type="Ensembl" id="ENSSBOT00000030586.1">
    <property type="protein sequence ID" value="ENSSBOP00000013790.1"/>
    <property type="gene ID" value="ENSSBOG00000023663.1"/>
</dbReference>
<dbReference type="Proteomes" id="UP000233220">
    <property type="component" value="Unplaced"/>
</dbReference>
<protein>
    <submittedName>
        <fullName evidence="1">Uncharacterized protein</fullName>
    </submittedName>
</protein>
<proteinExistence type="predicted"/>
<name>A0A2K6T298_SAIBB</name>
<reference evidence="1" key="1">
    <citation type="submission" date="2025-08" db="UniProtKB">
        <authorList>
            <consortium name="Ensembl"/>
        </authorList>
    </citation>
    <scope>IDENTIFICATION</scope>
</reference>
<dbReference type="GeneTree" id="ENSGT00910000147403"/>
<accession>A0A2K6T298</accession>